<dbReference type="InterPro" id="IPR002125">
    <property type="entry name" value="CMP_dCMP_dom"/>
</dbReference>
<organism evidence="10 11">
    <name type="scientific">Chloracidobacterium sp. N</name>
    <dbReference type="NCBI Taxonomy" id="2821540"/>
    <lineage>
        <taxon>Bacteria</taxon>
        <taxon>Pseudomonadati</taxon>
        <taxon>Acidobacteriota</taxon>
        <taxon>Terriglobia</taxon>
        <taxon>Terriglobales</taxon>
        <taxon>Acidobacteriaceae</taxon>
        <taxon>Chloracidobacterium</taxon>
        <taxon>Chloracidobacterium aggregatum</taxon>
    </lineage>
</organism>
<evidence type="ECO:0000256" key="4">
    <source>
        <dbReference type="ARBA" id="ARBA00022723"/>
    </source>
</evidence>
<feature type="binding site" evidence="8">
    <location>
        <position position="86"/>
    </location>
    <ligand>
        <name>Zn(2+)</name>
        <dbReference type="ChEBI" id="CHEBI:29105"/>
        <note>catalytic</note>
    </ligand>
</feature>
<reference evidence="10 11" key="1">
    <citation type="submission" date="2021-03" db="EMBL/GenBank/DDBJ databases">
        <title>Genomic and phenotypic characterization of Chloracidobacterium isolates provides evidence for multiple species.</title>
        <authorList>
            <person name="Saini M.K."/>
            <person name="Costas A.M.G."/>
            <person name="Tank M."/>
            <person name="Bryant D.A."/>
        </authorList>
    </citation>
    <scope>NUCLEOTIDE SEQUENCE [LARGE SCALE GENOMIC DNA]</scope>
    <source>
        <strain evidence="10 11">N</strain>
    </source>
</reference>
<dbReference type="PANTHER" id="PTHR11079">
    <property type="entry name" value="CYTOSINE DEAMINASE FAMILY MEMBER"/>
    <property type="match status" value="1"/>
</dbReference>
<evidence type="ECO:0000256" key="5">
    <source>
        <dbReference type="ARBA" id="ARBA00022801"/>
    </source>
</evidence>
<name>A0ABX8B1R4_9BACT</name>
<dbReference type="InterPro" id="IPR016193">
    <property type="entry name" value="Cytidine_deaminase-like"/>
</dbReference>
<evidence type="ECO:0000256" key="1">
    <source>
        <dbReference type="ARBA" id="ARBA00010669"/>
    </source>
</evidence>
<dbReference type="NCBIfam" id="NF008113">
    <property type="entry name" value="PRK10860.1"/>
    <property type="match status" value="1"/>
</dbReference>
<evidence type="ECO:0000256" key="7">
    <source>
        <dbReference type="ARBA" id="ARBA00048045"/>
    </source>
</evidence>
<comment type="cofactor">
    <cofactor evidence="8">
        <name>Zn(2+)</name>
        <dbReference type="ChEBI" id="CHEBI:29105"/>
    </cofactor>
    <text evidence="8">Binds 1 zinc ion per subunit.</text>
</comment>
<dbReference type="InterPro" id="IPR058535">
    <property type="entry name" value="MafB19-deam"/>
</dbReference>
<dbReference type="HAMAP" id="MF_00972">
    <property type="entry name" value="tRNA_aden_deaminase"/>
    <property type="match status" value="1"/>
</dbReference>
<sequence>MPDDECWMRLALEAARTCLEVDEVPVGAVVIINGQLVAQAGNRMRTGCDPTAHAEILALRAAARQVGNYRLTGATLYVTLEPCAMCAGALVQARIQRLVFGATDPKAGAVVSHFGLCTTDVLNHRLLVTGGVLAETCGDLLRDFFRQRRGAVGP</sequence>
<protein>
    <recommendedName>
        <fullName evidence="8">tRNA-specific adenosine deaminase</fullName>
        <ecNumber evidence="8">3.5.4.33</ecNumber>
    </recommendedName>
</protein>
<evidence type="ECO:0000259" key="9">
    <source>
        <dbReference type="PROSITE" id="PS51747"/>
    </source>
</evidence>
<keyword evidence="3 8" id="KW-0819">tRNA processing</keyword>
<comment type="catalytic activity">
    <reaction evidence="7 8">
        <text>adenosine(34) in tRNA + H2O + H(+) = inosine(34) in tRNA + NH4(+)</text>
        <dbReference type="Rhea" id="RHEA:43168"/>
        <dbReference type="Rhea" id="RHEA-COMP:10373"/>
        <dbReference type="Rhea" id="RHEA-COMP:10374"/>
        <dbReference type="ChEBI" id="CHEBI:15377"/>
        <dbReference type="ChEBI" id="CHEBI:15378"/>
        <dbReference type="ChEBI" id="CHEBI:28938"/>
        <dbReference type="ChEBI" id="CHEBI:74411"/>
        <dbReference type="ChEBI" id="CHEBI:82852"/>
        <dbReference type="EC" id="3.5.4.33"/>
    </reaction>
</comment>
<dbReference type="GO" id="GO:0052717">
    <property type="term" value="F:tRNA-specific adenosine-34 deaminase activity"/>
    <property type="evidence" value="ECO:0007669"/>
    <property type="project" value="UniProtKB-EC"/>
</dbReference>
<evidence type="ECO:0000256" key="8">
    <source>
        <dbReference type="HAMAP-Rule" id="MF_00972"/>
    </source>
</evidence>
<dbReference type="SUPFAM" id="SSF53927">
    <property type="entry name" value="Cytidine deaminase-like"/>
    <property type="match status" value="1"/>
</dbReference>
<evidence type="ECO:0000313" key="10">
    <source>
        <dbReference type="EMBL" id="QUV94948.1"/>
    </source>
</evidence>
<comment type="similarity">
    <text evidence="1">Belongs to the cytidine and deoxycytidylate deaminase family. ADAT2 subfamily.</text>
</comment>
<evidence type="ECO:0000313" key="11">
    <source>
        <dbReference type="Proteomes" id="UP000677668"/>
    </source>
</evidence>
<dbReference type="InterPro" id="IPR028883">
    <property type="entry name" value="tRNA_aden_deaminase"/>
</dbReference>
<proteinExistence type="inferred from homology"/>
<dbReference type="PROSITE" id="PS51747">
    <property type="entry name" value="CYT_DCMP_DEAMINASES_2"/>
    <property type="match status" value="1"/>
</dbReference>
<dbReference type="EC" id="3.5.4.33" evidence="8"/>
<dbReference type="Gene3D" id="3.40.140.10">
    <property type="entry name" value="Cytidine Deaminase, domain 2"/>
    <property type="match status" value="1"/>
</dbReference>
<evidence type="ECO:0000256" key="6">
    <source>
        <dbReference type="ARBA" id="ARBA00022833"/>
    </source>
</evidence>
<keyword evidence="4 8" id="KW-0479">Metal-binding</keyword>
<keyword evidence="6 8" id="KW-0862">Zinc</keyword>
<keyword evidence="11" id="KW-1185">Reference proteome</keyword>
<dbReference type="PANTHER" id="PTHR11079:SF202">
    <property type="entry name" value="TRNA-SPECIFIC ADENOSINE DEAMINASE"/>
    <property type="match status" value="1"/>
</dbReference>
<evidence type="ECO:0000256" key="3">
    <source>
        <dbReference type="ARBA" id="ARBA00022694"/>
    </source>
</evidence>
<dbReference type="Proteomes" id="UP000677668">
    <property type="component" value="Chromosome 1"/>
</dbReference>
<dbReference type="InterPro" id="IPR016192">
    <property type="entry name" value="APOBEC/CMP_deaminase_Zn-bd"/>
</dbReference>
<feature type="binding site" evidence="8">
    <location>
        <position position="53"/>
    </location>
    <ligand>
        <name>Zn(2+)</name>
        <dbReference type="ChEBI" id="CHEBI:29105"/>
        <note>catalytic</note>
    </ligand>
</feature>
<dbReference type="Pfam" id="PF14437">
    <property type="entry name" value="MafB19-deam"/>
    <property type="match status" value="1"/>
</dbReference>
<evidence type="ECO:0000256" key="2">
    <source>
        <dbReference type="ARBA" id="ARBA00011738"/>
    </source>
</evidence>
<comment type="subunit">
    <text evidence="2 8">Homodimer.</text>
</comment>
<keyword evidence="5 8" id="KW-0378">Hydrolase</keyword>
<feature type="active site" description="Proton donor" evidence="8">
    <location>
        <position position="55"/>
    </location>
</feature>
<feature type="binding site" evidence="8">
    <location>
        <position position="83"/>
    </location>
    <ligand>
        <name>Zn(2+)</name>
        <dbReference type="ChEBI" id="CHEBI:29105"/>
        <note>catalytic</note>
    </ligand>
</feature>
<accession>A0ABX8B1R4</accession>
<gene>
    <name evidence="8 10" type="primary">tadA</name>
    <name evidence="10" type="ORF">J8C05_04880</name>
</gene>
<dbReference type="CDD" id="cd01285">
    <property type="entry name" value="nucleoside_deaminase"/>
    <property type="match status" value="1"/>
</dbReference>
<feature type="domain" description="CMP/dCMP-type deaminase" evidence="9">
    <location>
        <begin position="2"/>
        <end position="129"/>
    </location>
</feature>
<dbReference type="EMBL" id="CP072642">
    <property type="protein sequence ID" value="QUV94948.1"/>
    <property type="molecule type" value="Genomic_DNA"/>
</dbReference>
<dbReference type="PROSITE" id="PS00903">
    <property type="entry name" value="CYT_DCMP_DEAMINASES_1"/>
    <property type="match status" value="1"/>
</dbReference>
<comment type="function">
    <text evidence="8">Catalyzes the deamination of adenosine to inosine at the wobble position 34 of tRNA(Arg2).</text>
</comment>